<keyword evidence="1" id="KW-0732">Signal</keyword>
<protein>
    <submittedName>
        <fullName evidence="3">Secreted protein</fullName>
    </submittedName>
</protein>
<organism evidence="2 3">
    <name type="scientific">Strongyloides papillosus</name>
    <name type="common">Intestinal threadworm</name>
    <dbReference type="NCBI Taxonomy" id="174720"/>
    <lineage>
        <taxon>Eukaryota</taxon>
        <taxon>Metazoa</taxon>
        <taxon>Ecdysozoa</taxon>
        <taxon>Nematoda</taxon>
        <taxon>Chromadorea</taxon>
        <taxon>Rhabditida</taxon>
        <taxon>Tylenchina</taxon>
        <taxon>Panagrolaimomorpha</taxon>
        <taxon>Strongyloidoidea</taxon>
        <taxon>Strongyloididae</taxon>
        <taxon>Strongyloides</taxon>
    </lineage>
</organism>
<proteinExistence type="predicted"/>
<accession>A0A0N5C3G0</accession>
<evidence type="ECO:0000313" key="3">
    <source>
        <dbReference type="WBParaSite" id="SPAL_0001250850.1"/>
    </source>
</evidence>
<sequence>MLNLLFQIFVASVSPGTPCCNFFFSRNTLWLLCAFGRREAVLLDNVCVLELIFSASRCPFYFSLPDDPPHTPASSFSPVVS</sequence>
<dbReference type="AlphaFoldDB" id="A0A0N5C3G0"/>
<name>A0A0N5C3G0_STREA</name>
<dbReference type="Proteomes" id="UP000046392">
    <property type="component" value="Unplaced"/>
</dbReference>
<feature type="signal peptide" evidence="1">
    <location>
        <begin position="1"/>
        <end position="19"/>
    </location>
</feature>
<reference evidence="3" key="1">
    <citation type="submission" date="2017-02" db="UniProtKB">
        <authorList>
            <consortium name="WormBaseParasite"/>
        </authorList>
    </citation>
    <scope>IDENTIFICATION</scope>
</reference>
<feature type="chain" id="PRO_5005895508" evidence="1">
    <location>
        <begin position="20"/>
        <end position="81"/>
    </location>
</feature>
<keyword evidence="2" id="KW-1185">Reference proteome</keyword>
<evidence type="ECO:0000313" key="2">
    <source>
        <dbReference type="Proteomes" id="UP000046392"/>
    </source>
</evidence>
<dbReference type="WBParaSite" id="SPAL_0001250850.1">
    <property type="protein sequence ID" value="SPAL_0001250850.1"/>
    <property type="gene ID" value="SPAL_0001250850"/>
</dbReference>
<evidence type="ECO:0000256" key="1">
    <source>
        <dbReference type="SAM" id="SignalP"/>
    </source>
</evidence>